<proteinExistence type="predicted"/>
<reference evidence="2" key="2">
    <citation type="submission" date="2015-01" db="EMBL/GenBank/DDBJ databases">
        <title>Evolutionary Origins and Diversification of the Mycorrhizal Mutualists.</title>
        <authorList>
            <consortium name="DOE Joint Genome Institute"/>
            <consortium name="Mycorrhizal Genomics Consortium"/>
            <person name="Kohler A."/>
            <person name="Kuo A."/>
            <person name="Nagy L.G."/>
            <person name="Floudas D."/>
            <person name="Copeland A."/>
            <person name="Barry K.W."/>
            <person name="Cichocki N."/>
            <person name="Veneault-Fourrey C."/>
            <person name="LaButti K."/>
            <person name="Lindquist E.A."/>
            <person name="Lipzen A."/>
            <person name="Lundell T."/>
            <person name="Morin E."/>
            <person name="Murat C."/>
            <person name="Riley R."/>
            <person name="Ohm R."/>
            <person name="Sun H."/>
            <person name="Tunlid A."/>
            <person name="Henrissat B."/>
            <person name="Grigoriev I.V."/>
            <person name="Hibbett D.S."/>
            <person name="Martin F."/>
        </authorList>
    </citation>
    <scope>NUCLEOTIDE SEQUENCE [LARGE SCALE GENOMIC DNA]</scope>
    <source>
        <strain evidence="2">MUT 4182</strain>
    </source>
</reference>
<reference evidence="1 2" key="1">
    <citation type="submission" date="2014-04" db="EMBL/GenBank/DDBJ databases">
        <authorList>
            <consortium name="DOE Joint Genome Institute"/>
            <person name="Kuo A."/>
            <person name="Girlanda M."/>
            <person name="Perotto S."/>
            <person name="Kohler A."/>
            <person name="Nagy L.G."/>
            <person name="Floudas D."/>
            <person name="Copeland A."/>
            <person name="Barry K.W."/>
            <person name="Cichocki N."/>
            <person name="Veneault-Fourrey C."/>
            <person name="LaButti K."/>
            <person name="Lindquist E.A."/>
            <person name="Lipzen A."/>
            <person name="Lundell T."/>
            <person name="Morin E."/>
            <person name="Murat C."/>
            <person name="Sun H."/>
            <person name="Tunlid A."/>
            <person name="Henrissat B."/>
            <person name="Grigoriev I.V."/>
            <person name="Hibbett D.S."/>
            <person name="Martin F."/>
            <person name="Nordberg H.P."/>
            <person name="Cantor M.N."/>
            <person name="Hua S.X."/>
        </authorList>
    </citation>
    <scope>NUCLEOTIDE SEQUENCE [LARGE SCALE GENOMIC DNA]</scope>
    <source>
        <strain evidence="1 2">MUT 4182</strain>
    </source>
</reference>
<keyword evidence="2" id="KW-1185">Reference proteome</keyword>
<dbReference type="EMBL" id="KN823001">
    <property type="protein sequence ID" value="KIO27931.1"/>
    <property type="molecule type" value="Genomic_DNA"/>
</dbReference>
<evidence type="ECO:0000313" key="1">
    <source>
        <dbReference type="EMBL" id="KIO27931.1"/>
    </source>
</evidence>
<name>A0A0C3QKL4_9AGAM</name>
<evidence type="ECO:0000313" key="2">
    <source>
        <dbReference type="Proteomes" id="UP000054248"/>
    </source>
</evidence>
<dbReference type="HOGENOM" id="CLU_2378584_0_0_1"/>
<feature type="non-terminal residue" evidence="1">
    <location>
        <position position="95"/>
    </location>
</feature>
<sequence>MIRLGCGCRDVGSGILRGWVDNCGCGCSGGRIRKREDRTWSVCLVDSRTSERVKGERYRSRREEWSGIAFRVGNLGLDREDCLAPHTFTPNGLDR</sequence>
<accession>A0A0C3QKL4</accession>
<dbReference type="AlphaFoldDB" id="A0A0C3QKL4"/>
<protein>
    <submittedName>
        <fullName evidence="1">Uncharacterized protein</fullName>
    </submittedName>
</protein>
<organism evidence="1 2">
    <name type="scientific">Tulasnella calospora MUT 4182</name>
    <dbReference type="NCBI Taxonomy" id="1051891"/>
    <lineage>
        <taxon>Eukaryota</taxon>
        <taxon>Fungi</taxon>
        <taxon>Dikarya</taxon>
        <taxon>Basidiomycota</taxon>
        <taxon>Agaricomycotina</taxon>
        <taxon>Agaricomycetes</taxon>
        <taxon>Cantharellales</taxon>
        <taxon>Tulasnellaceae</taxon>
        <taxon>Tulasnella</taxon>
    </lineage>
</organism>
<gene>
    <name evidence="1" type="ORF">M407DRAFT_243208</name>
</gene>
<dbReference type="Proteomes" id="UP000054248">
    <property type="component" value="Unassembled WGS sequence"/>
</dbReference>